<keyword evidence="2" id="KW-1185">Reference proteome</keyword>
<comment type="caution">
    <text evidence="1">The sequence shown here is derived from an EMBL/GenBank/DDBJ whole genome shotgun (WGS) entry which is preliminary data.</text>
</comment>
<gene>
    <name evidence="1" type="ORF">OGM63_20125</name>
</gene>
<evidence type="ECO:0000313" key="1">
    <source>
        <dbReference type="EMBL" id="MCV3215787.1"/>
    </source>
</evidence>
<dbReference type="EMBL" id="JAOWRF010000286">
    <property type="protein sequence ID" value="MCV3215787.1"/>
    <property type="molecule type" value="Genomic_DNA"/>
</dbReference>
<accession>A0ABT3B333</accession>
<dbReference type="RefSeq" id="WP_263747435.1">
    <property type="nucleotide sequence ID" value="NZ_JAOWRF010000286.1"/>
</dbReference>
<proteinExistence type="predicted"/>
<evidence type="ECO:0000313" key="2">
    <source>
        <dbReference type="Proteomes" id="UP001526143"/>
    </source>
</evidence>
<name>A0ABT3B333_9CYAN</name>
<reference evidence="1 2" key="1">
    <citation type="submission" date="2022-10" db="EMBL/GenBank/DDBJ databases">
        <title>Identification of biosynthetic pathway for the production of the potent trypsin inhibitor radiosumin.</title>
        <authorList>
            <person name="Fewer D.P."/>
            <person name="Delbaje E."/>
            <person name="Ouyang X."/>
            <person name="Agostino P.D."/>
            <person name="Wahlsten M."/>
            <person name="Jokela J."/>
            <person name="Permi P."/>
            <person name="Haapaniemi E."/>
            <person name="Koistinen H."/>
        </authorList>
    </citation>
    <scope>NUCLEOTIDE SEQUENCE [LARGE SCALE GENOMIC DNA]</scope>
    <source>
        <strain evidence="1 2">NIES-515</strain>
    </source>
</reference>
<sequence>MNAYVQEQWVRCISDYYKSFHNCSEREVKLASLELHHSRQKISQVITISDQEKAAYLELAEAKEVKC</sequence>
<dbReference type="Proteomes" id="UP001526143">
    <property type="component" value="Unassembled WGS sequence"/>
</dbReference>
<organism evidence="1 2">
    <name type="scientific">Plectonema radiosum NIES-515</name>
    <dbReference type="NCBI Taxonomy" id="2986073"/>
    <lineage>
        <taxon>Bacteria</taxon>
        <taxon>Bacillati</taxon>
        <taxon>Cyanobacteriota</taxon>
        <taxon>Cyanophyceae</taxon>
        <taxon>Oscillatoriophycideae</taxon>
        <taxon>Oscillatoriales</taxon>
        <taxon>Microcoleaceae</taxon>
        <taxon>Plectonema</taxon>
    </lineage>
</organism>
<protein>
    <submittedName>
        <fullName evidence="1">Uncharacterized protein</fullName>
    </submittedName>
</protein>